<evidence type="ECO:0000256" key="2">
    <source>
        <dbReference type="ARBA" id="ARBA00022670"/>
    </source>
</evidence>
<dbReference type="Gene3D" id="3.40.50.200">
    <property type="entry name" value="Peptidase S8/S53 domain"/>
    <property type="match status" value="1"/>
</dbReference>
<dbReference type="PANTHER" id="PTHR43399:SF4">
    <property type="entry name" value="CELL WALL-ASSOCIATED PROTEASE"/>
    <property type="match status" value="1"/>
</dbReference>
<sequence length="529" mass="57416">MILILLYTSLISFFQVIPMSEPTSRWLVEMNTASTVCLDQWWIDRGYNSTSYLKKKLPVDTWLVVELPESAVSALQKLPCVDRVMEDQRINWRNTVPNDPAYINQGDMNLIGMPKAWDITTGGVTKSGDTIVVAVVDDGFDIQHQDLVPNIWLNKGEIPNDGIDNDGNGYTDDYKGLNVKTGKDDHPKKQHGTQVSGVVGAKGNNSVGVTGVNWNVKLMLISGADFESEVIEAYQYAIDMRKKYKETNGQEGAFVVATNLSGGIDNAFAADHPLWCEMYDKMGAVGILSVTAGPNNSISVDVDGDMPTTCTSPYMIAVTNVDLSDVIMENAGFGSVSIDIGAPGEGTLTVDLNNQYHGFSGTSASAPHVAGSIALLYSVPCTTLLDGIDIHPDEVALKMKDFIFSSAKNNNSLQGITVTGKRIQTDAAIKAALAQCSTSVEPVLRIISIFPNPASLEKVKVHVLVRGDSTNVACDVYATNGALVRSFPVTSDEINQGYFLLDTKPLAAALYMVTLRRNKEKDTFKLFVY</sequence>
<proteinExistence type="inferred from homology"/>
<reference evidence="8 9" key="1">
    <citation type="submission" date="2020-10" db="EMBL/GenBank/DDBJ databases">
        <title>Connecting structure to function with the recovery of over 1000 high-quality activated sludge metagenome-assembled genomes encoding full-length rRNA genes using long-read sequencing.</title>
        <authorList>
            <person name="Singleton C.M."/>
            <person name="Petriglieri F."/>
            <person name="Kristensen J.M."/>
            <person name="Kirkegaard R.H."/>
            <person name="Michaelsen T.Y."/>
            <person name="Andersen M.H."/>
            <person name="Karst S.M."/>
            <person name="Dueholm M.S."/>
            <person name="Nielsen P.H."/>
            <person name="Albertsen M."/>
        </authorList>
    </citation>
    <scope>NUCLEOTIDE SEQUENCE [LARGE SCALE GENOMIC DNA]</scope>
    <source>
        <strain evidence="8">Ribe_18-Q3-R11-54_MAXAC.273</strain>
    </source>
</reference>
<accession>A0A9D7XU50</accession>
<dbReference type="Proteomes" id="UP000808337">
    <property type="component" value="Unassembled WGS sequence"/>
</dbReference>
<dbReference type="PRINTS" id="PR00723">
    <property type="entry name" value="SUBTILISIN"/>
</dbReference>
<dbReference type="PROSITE" id="PS00136">
    <property type="entry name" value="SUBTILASE_ASP"/>
    <property type="match status" value="1"/>
</dbReference>
<keyword evidence="3 5" id="KW-0378">Hydrolase</keyword>
<comment type="similarity">
    <text evidence="1 5 6">Belongs to the peptidase S8 family.</text>
</comment>
<dbReference type="InterPro" id="IPR023827">
    <property type="entry name" value="Peptidase_S8_Asp-AS"/>
</dbReference>
<evidence type="ECO:0000256" key="4">
    <source>
        <dbReference type="ARBA" id="ARBA00022825"/>
    </source>
</evidence>
<comment type="caution">
    <text evidence="8">The sequence shown here is derived from an EMBL/GenBank/DDBJ whole genome shotgun (WGS) entry which is preliminary data.</text>
</comment>
<feature type="active site" description="Charge relay system" evidence="5">
    <location>
        <position position="191"/>
    </location>
</feature>
<dbReference type="InterPro" id="IPR015500">
    <property type="entry name" value="Peptidase_S8_subtilisin-rel"/>
</dbReference>
<dbReference type="InterPro" id="IPR036852">
    <property type="entry name" value="Peptidase_S8/S53_dom_sf"/>
</dbReference>
<dbReference type="AlphaFoldDB" id="A0A9D7XU50"/>
<dbReference type="InterPro" id="IPR023828">
    <property type="entry name" value="Peptidase_S8_Ser-AS"/>
</dbReference>
<feature type="active site" description="Charge relay system" evidence="5">
    <location>
        <position position="137"/>
    </location>
</feature>
<dbReference type="Pfam" id="PF00082">
    <property type="entry name" value="Peptidase_S8"/>
    <property type="match status" value="1"/>
</dbReference>
<dbReference type="InterPro" id="IPR022398">
    <property type="entry name" value="Peptidase_S8_His-AS"/>
</dbReference>
<dbReference type="PANTHER" id="PTHR43399">
    <property type="entry name" value="SUBTILISIN-RELATED"/>
    <property type="match status" value="1"/>
</dbReference>
<name>A0A9D7XU50_9BACT</name>
<keyword evidence="4 5" id="KW-0720">Serine protease</keyword>
<dbReference type="InterPro" id="IPR000209">
    <property type="entry name" value="Peptidase_S8/S53_dom"/>
</dbReference>
<organism evidence="8 9">
    <name type="scientific">Candidatus Opimibacter skivensis</name>
    <dbReference type="NCBI Taxonomy" id="2982028"/>
    <lineage>
        <taxon>Bacteria</taxon>
        <taxon>Pseudomonadati</taxon>
        <taxon>Bacteroidota</taxon>
        <taxon>Saprospiria</taxon>
        <taxon>Saprospirales</taxon>
        <taxon>Saprospiraceae</taxon>
        <taxon>Candidatus Opimibacter</taxon>
    </lineage>
</organism>
<evidence type="ECO:0000256" key="1">
    <source>
        <dbReference type="ARBA" id="ARBA00011073"/>
    </source>
</evidence>
<evidence type="ECO:0000313" key="9">
    <source>
        <dbReference type="Proteomes" id="UP000808337"/>
    </source>
</evidence>
<feature type="active site" description="Charge relay system" evidence="5">
    <location>
        <position position="363"/>
    </location>
</feature>
<dbReference type="SUPFAM" id="SSF52743">
    <property type="entry name" value="Subtilisin-like"/>
    <property type="match status" value="1"/>
</dbReference>
<dbReference type="PROSITE" id="PS51892">
    <property type="entry name" value="SUBTILASE"/>
    <property type="match status" value="1"/>
</dbReference>
<dbReference type="GO" id="GO:0006508">
    <property type="term" value="P:proteolysis"/>
    <property type="evidence" value="ECO:0007669"/>
    <property type="project" value="UniProtKB-KW"/>
</dbReference>
<gene>
    <name evidence="8" type="ORF">IPP15_18965</name>
</gene>
<evidence type="ECO:0000256" key="6">
    <source>
        <dbReference type="RuleBase" id="RU003355"/>
    </source>
</evidence>
<dbReference type="PROSITE" id="PS00138">
    <property type="entry name" value="SUBTILASE_SER"/>
    <property type="match status" value="1"/>
</dbReference>
<dbReference type="GO" id="GO:0004252">
    <property type="term" value="F:serine-type endopeptidase activity"/>
    <property type="evidence" value="ECO:0007669"/>
    <property type="project" value="UniProtKB-UniRule"/>
</dbReference>
<feature type="domain" description="Peptidase S8/S53" evidence="7">
    <location>
        <begin position="128"/>
        <end position="407"/>
    </location>
</feature>
<evidence type="ECO:0000256" key="3">
    <source>
        <dbReference type="ARBA" id="ARBA00022801"/>
    </source>
</evidence>
<protein>
    <submittedName>
        <fullName evidence="8">S8 family peptidase</fullName>
    </submittedName>
</protein>
<evidence type="ECO:0000313" key="8">
    <source>
        <dbReference type="EMBL" id="MBK9984418.1"/>
    </source>
</evidence>
<keyword evidence="2 5" id="KW-0645">Protease</keyword>
<dbReference type="EMBL" id="JADKGY010000029">
    <property type="protein sequence ID" value="MBK9984418.1"/>
    <property type="molecule type" value="Genomic_DNA"/>
</dbReference>
<evidence type="ECO:0000259" key="7">
    <source>
        <dbReference type="Pfam" id="PF00082"/>
    </source>
</evidence>
<dbReference type="InterPro" id="IPR051048">
    <property type="entry name" value="Peptidase_S8/S53_subtilisin"/>
</dbReference>
<evidence type="ECO:0000256" key="5">
    <source>
        <dbReference type="PROSITE-ProRule" id="PRU01240"/>
    </source>
</evidence>
<dbReference type="PROSITE" id="PS00137">
    <property type="entry name" value="SUBTILASE_HIS"/>
    <property type="match status" value="1"/>
</dbReference>